<feature type="compositionally biased region" description="Basic and acidic residues" evidence="1">
    <location>
        <begin position="54"/>
        <end position="65"/>
    </location>
</feature>
<evidence type="ECO:0000313" key="2">
    <source>
        <dbReference type="EMBL" id="KIM34919.1"/>
    </source>
</evidence>
<reference evidence="2 3" key="1">
    <citation type="submission" date="2014-04" db="EMBL/GenBank/DDBJ databases">
        <authorList>
            <consortium name="DOE Joint Genome Institute"/>
            <person name="Kuo A."/>
            <person name="Gay G."/>
            <person name="Dore J."/>
            <person name="Kohler A."/>
            <person name="Nagy L.G."/>
            <person name="Floudas D."/>
            <person name="Copeland A."/>
            <person name="Barry K.W."/>
            <person name="Cichocki N."/>
            <person name="Veneault-Fourrey C."/>
            <person name="LaButti K."/>
            <person name="Lindquist E.A."/>
            <person name="Lipzen A."/>
            <person name="Lundell T."/>
            <person name="Morin E."/>
            <person name="Murat C."/>
            <person name="Sun H."/>
            <person name="Tunlid A."/>
            <person name="Henrissat B."/>
            <person name="Grigoriev I.V."/>
            <person name="Hibbett D.S."/>
            <person name="Martin F."/>
            <person name="Nordberg H.P."/>
            <person name="Cantor M.N."/>
            <person name="Hua S.X."/>
        </authorList>
    </citation>
    <scope>NUCLEOTIDE SEQUENCE [LARGE SCALE GENOMIC DNA]</scope>
    <source>
        <strain evidence="3">h7</strain>
    </source>
</reference>
<dbReference type="AlphaFoldDB" id="A0A0C3BS71"/>
<feature type="region of interest" description="Disordered" evidence="1">
    <location>
        <begin position="39"/>
        <end position="65"/>
    </location>
</feature>
<evidence type="ECO:0000256" key="1">
    <source>
        <dbReference type="SAM" id="MobiDB-lite"/>
    </source>
</evidence>
<feature type="compositionally biased region" description="Basic residues" evidence="1">
    <location>
        <begin position="11"/>
        <end position="20"/>
    </location>
</feature>
<feature type="compositionally biased region" description="Basic and acidic residues" evidence="1">
    <location>
        <begin position="1"/>
        <end position="10"/>
    </location>
</feature>
<feature type="region of interest" description="Disordered" evidence="1">
    <location>
        <begin position="1"/>
        <end position="21"/>
    </location>
</feature>
<dbReference type="HOGENOM" id="CLU_1305011_0_0_1"/>
<reference evidence="3" key="2">
    <citation type="submission" date="2015-01" db="EMBL/GenBank/DDBJ databases">
        <title>Evolutionary Origins and Diversification of the Mycorrhizal Mutualists.</title>
        <authorList>
            <consortium name="DOE Joint Genome Institute"/>
            <consortium name="Mycorrhizal Genomics Consortium"/>
            <person name="Kohler A."/>
            <person name="Kuo A."/>
            <person name="Nagy L.G."/>
            <person name="Floudas D."/>
            <person name="Copeland A."/>
            <person name="Barry K.W."/>
            <person name="Cichocki N."/>
            <person name="Veneault-Fourrey C."/>
            <person name="LaButti K."/>
            <person name="Lindquist E.A."/>
            <person name="Lipzen A."/>
            <person name="Lundell T."/>
            <person name="Morin E."/>
            <person name="Murat C."/>
            <person name="Riley R."/>
            <person name="Ohm R."/>
            <person name="Sun H."/>
            <person name="Tunlid A."/>
            <person name="Henrissat B."/>
            <person name="Grigoriev I.V."/>
            <person name="Hibbett D.S."/>
            <person name="Martin F."/>
        </authorList>
    </citation>
    <scope>NUCLEOTIDE SEQUENCE [LARGE SCALE GENOMIC DNA]</scope>
    <source>
        <strain evidence="3">h7</strain>
    </source>
</reference>
<evidence type="ECO:0000313" key="3">
    <source>
        <dbReference type="Proteomes" id="UP000053424"/>
    </source>
</evidence>
<sequence>MSFLNTDRRASRGSRRRTQRLARQSAFMYDIKRPCHPPRRMPFRNLADGGVADGTDRGMRSRRRQDYVEAEPIRRALHPRHPHQPSLCLSPSSSNATVFHPICSPSHEAPHSHHISCLFLLQIKARISCAWIGSDSELGYHFVRVHLDGASGEERVLSLWRRTKAANGGSRTLTENVLTREDRQRDGEGCRRCWSLFSNGLVFDVVLSSPA</sequence>
<dbReference type="EMBL" id="KN831844">
    <property type="protein sequence ID" value="KIM34919.1"/>
    <property type="molecule type" value="Genomic_DNA"/>
</dbReference>
<organism evidence="2 3">
    <name type="scientific">Hebeloma cylindrosporum</name>
    <dbReference type="NCBI Taxonomy" id="76867"/>
    <lineage>
        <taxon>Eukaryota</taxon>
        <taxon>Fungi</taxon>
        <taxon>Dikarya</taxon>
        <taxon>Basidiomycota</taxon>
        <taxon>Agaricomycotina</taxon>
        <taxon>Agaricomycetes</taxon>
        <taxon>Agaricomycetidae</taxon>
        <taxon>Agaricales</taxon>
        <taxon>Agaricineae</taxon>
        <taxon>Hymenogastraceae</taxon>
        <taxon>Hebeloma</taxon>
    </lineage>
</organism>
<dbReference type="Proteomes" id="UP000053424">
    <property type="component" value="Unassembled WGS sequence"/>
</dbReference>
<keyword evidence="3" id="KW-1185">Reference proteome</keyword>
<protein>
    <submittedName>
        <fullName evidence="2">Uncharacterized protein</fullName>
    </submittedName>
</protein>
<name>A0A0C3BS71_HEBCY</name>
<proteinExistence type="predicted"/>
<gene>
    <name evidence="2" type="ORF">M413DRAFT_380445</name>
</gene>
<accession>A0A0C3BS71</accession>